<gene>
    <name evidence="2" type="ORF">GLYMA_08G077000</name>
</gene>
<accession>A0A0R0IPF5</accession>
<keyword evidence="1" id="KW-0472">Membrane</keyword>
<evidence type="ECO:0000313" key="3">
    <source>
        <dbReference type="EnsemblPlants" id="KRH42227"/>
    </source>
</evidence>
<dbReference type="InParanoid" id="A0A0R0IPF5"/>
<dbReference type="EMBL" id="CM000841">
    <property type="protein sequence ID" value="KRH42227.1"/>
    <property type="molecule type" value="Genomic_DNA"/>
</dbReference>
<protein>
    <submittedName>
        <fullName evidence="2 3">Uncharacterized protein</fullName>
    </submittedName>
</protein>
<dbReference type="AlphaFoldDB" id="A0A0R0IPF5"/>
<keyword evidence="1" id="KW-0812">Transmembrane</keyword>
<feature type="transmembrane region" description="Helical" evidence="1">
    <location>
        <begin position="35"/>
        <end position="54"/>
    </location>
</feature>
<evidence type="ECO:0000313" key="2">
    <source>
        <dbReference type="EMBL" id="KRH42227.1"/>
    </source>
</evidence>
<evidence type="ECO:0000313" key="4">
    <source>
        <dbReference type="Proteomes" id="UP000008827"/>
    </source>
</evidence>
<reference evidence="3" key="2">
    <citation type="submission" date="2018-02" db="UniProtKB">
        <authorList>
            <consortium name="EnsemblPlants"/>
        </authorList>
    </citation>
    <scope>IDENTIFICATION</scope>
    <source>
        <strain evidence="3">Williams 82</strain>
    </source>
</reference>
<reference evidence="2 3" key="1">
    <citation type="journal article" date="2010" name="Nature">
        <title>Genome sequence of the palaeopolyploid soybean.</title>
        <authorList>
            <person name="Schmutz J."/>
            <person name="Cannon S.B."/>
            <person name="Schlueter J."/>
            <person name="Ma J."/>
            <person name="Mitros T."/>
            <person name="Nelson W."/>
            <person name="Hyten D.L."/>
            <person name="Song Q."/>
            <person name="Thelen J.J."/>
            <person name="Cheng J."/>
            <person name="Xu D."/>
            <person name="Hellsten U."/>
            <person name="May G.D."/>
            <person name="Yu Y."/>
            <person name="Sakurai T."/>
            <person name="Umezawa T."/>
            <person name="Bhattacharyya M.K."/>
            <person name="Sandhu D."/>
            <person name="Valliyodan B."/>
            <person name="Lindquist E."/>
            <person name="Peto M."/>
            <person name="Grant D."/>
            <person name="Shu S."/>
            <person name="Goodstein D."/>
            <person name="Barry K."/>
            <person name="Futrell-Griggs M."/>
            <person name="Abernathy B."/>
            <person name="Du J."/>
            <person name="Tian Z."/>
            <person name="Zhu L."/>
            <person name="Gill N."/>
            <person name="Joshi T."/>
            <person name="Libault M."/>
            <person name="Sethuraman A."/>
            <person name="Zhang X.-C."/>
            <person name="Shinozaki K."/>
            <person name="Nguyen H.T."/>
            <person name="Wing R.A."/>
            <person name="Cregan P."/>
            <person name="Specht J."/>
            <person name="Grimwood J."/>
            <person name="Rokhsar D."/>
            <person name="Stacey G."/>
            <person name="Shoemaker R.C."/>
            <person name="Jackson S.A."/>
        </authorList>
    </citation>
    <scope>NUCLEOTIDE SEQUENCE [LARGE SCALE GENOMIC DNA]</scope>
    <source>
        <strain evidence="3">cv. Williams 82</strain>
        <tissue evidence="2">Callus</tissue>
    </source>
</reference>
<dbReference type="EnsemblPlants" id="KRH42227">
    <property type="protein sequence ID" value="KRH42227"/>
    <property type="gene ID" value="GLYMA_08G077000"/>
</dbReference>
<name>A0A0R0IPF5_SOYBN</name>
<proteinExistence type="predicted"/>
<dbReference type="Gramene" id="KRH42227">
    <property type="protein sequence ID" value="KRH42227"/>
    <property type="gene ID" value="GLYMA_08G077000"/>
</dbReference>
<evidence type="ECO:0000256" key="1">
    <source>
        <dbReference type="SAM" id="Phobius"/>
    </source>
</evidence>
<keyword evidence="1" id="KW-1133">Transmembrane helix</keyword>
<sequence>MLIIMYQHNKQKRRVKGICLVRSQGSLNLEGNLQLLFTLILAIFSLLMELWLSFCSCRGLCTHLVTQYPCSINDIPFAVQKNNIDRNNNTE</sequence>
<keyword evidence="4" id="KW-1185">Reference proteome</keyword>
<dbReference type="Proteomes" id="UP000008827">
    <property type="component" value="Chromosome 8"/>
</dbReference>
<organism evidence="2">
    <name type="scientific">Glycine max</name>
    <name type="common">Soybean</name>
    <name type="synonym">Glycine hispida</name>
    <dbReference type="NCBI Taxonomy" id="3847"/>
    <lineage>
        <taxon>Eukaryota</taxon>
        <taxon>Viridiplantae</taxon>
        <taxon>Streptophyta</taxon>
        <taxon>Embryophyta</taxon>
        <taxon>Tracheophyta</taxon>
        <taxon>Spermatophyta</taxon>
        <taxon>Magnoliopsida</taxon>
        <taxon>eudicotyledons</taxon>
        <taxon>Gunneridae</taxon>
        <taxon>Pentapetalae</taxon>
        <taxon>rosids</taxon>
        <taxon>fabids</taxon>
        <taxon>Fabales</taxon>
        <taxon>Fabaceae</taxon>
        <taxon>Papilionoideae</taxon>
        <taxon>50 kb inversion clade</taxon>
        <taxon>NPAAA clade</taxon>
        <taxon>indigoferoid/millettioid clade</taxon>
        <taxon>Phaseoleae</taxon>
        <taxon>Glycine</taxon>
        <taxon>Glycine subgen. Soja</taxon>
    </lineage>
</organism>
<reference evidence="2" key="3">
    <citation type="submission" date="2018-07" db="EMBL/GenBank/DDBJ databases">
        <title>WGS assembly of Glycine max.</title>
        <authorList>
            <person name="Schmutz J."/>
            <person name="Cannon S."/>
            <person name="Schlueter J."/>
            <person name="Ma J."/>
            <person name="Mitros T."/>
            <person name="Nelson W."/>
            <person name="Hyten D."/>
            <person name="Song Q."/>
            <person name="Thelen J."/>
            <person name="Cheng J."/>
            <person name="Xu D."/>
            <person name="Hellsten U."/>
            <person name="May G."/>
            <person name="Yu Y."/>
            <person name="Sakurai T."/>
            <person name="Umezawa T."/>
            <person name="Bhattacharyya M."/>
            <person name="Sandhu D."/>
            <person name="Valliyodan B."/>
            <person name="Lindquist E."/>
            <person name="Peto M."/>
            <person name="Grant D."/>
            <person name="Shu S."/>
            <person name="Goodstein D."/>
            <person name="Barry K."/>
            <person name="Futrell-Griggs M."/>
            <person name="Abernathy B."/>
            <person name="Du J."/>
            <person name="Tian Z."/>
            <person name="Zhu L."/>
            <person name="Gill N."/>
            <person name="Joshi T."/>
            <person name="Libault M."/>
            <person name="Sethuraman A."/>
            <person name="Zhang X."/>
            <person name="Shinozaki K."/>
            <person name="Nguyen H."/>
            <person name="Wing R."/>
            <person name="Cregan P."/>
            <person name="Specht J."/>
            <person name="Grimwood J."/>
            <person name="Rokhsar D."/>
            <person name="Stacey G."/>
            <person name="Shoemaker R."/>
            <person name="Jackson S."/>
        </authorList>
    </citation>
    <scope>NUCLEOTIDE SEQUENCE</scope>
    <source>
        <tissue evidence="2">Callus</tissue>
    </source>
</reference>